<accession>A0A9X1SWA6</accession>
<keyword evidence="1" id="KW-0732">Signal</keyword>
<dbReference type="InterPro" id="IPR021903">
    <property type="entry name" value="DUF3515"/>
</dbReference>
<keyword evidence="3" id="KW-1185">Reference proteome</keyword>
<gene>
    <name evidence="2" type="ORF">LR394_22850</name>
</gene>
<evidence type="ECO:0000256" key="1">
    <source>
        <dbReference type="SAM" id="SignalP"/>
    </source>
</evidence>
<proteinExistence type="predicted"/>
<dbReference type="Proteomes" id="UP001138997">
    <property type="component" value="Unassembled WGS sequence"/>
</dbReference>
<protein>
    <submittedName>
        <fullName evidence="2">DUF3515 domain-containing protein</fullName>
    </submittedName>
</protein>
<reference evidence="2" key="1">
    <citation type="submission" date="2021-11" db="EMBL/GenBank/DDBJ databases">
        <title>Streptomyces corallinus and Kineosporia corallina sp. nov., two new coral-derived marine actinobacteria.</title>
        <authorList>
            <person name="Buangrab K."/>
            <person name="Sutthacheep M."/>
            <person name="Yeemin T."/>
            <person name="Harunari E."/>
            <person name="Igarashi Y."/>
            <person name="Sripreechasak P."/>
            <person name="Kanchanasin P."/>
            <person name="Tanasupawat S."/>
            <person name="Phongsopitanun W."/>
        </authorList>
    </citation>
    <scope>NUCLEOTIDE SEQUENCE</scope>
    <source>
        <strain evidence="2">JCM 31032</strain>
    </source>
</reference>
<sequence>MRQVLGDSGQIRVRPRRRALIAVPVALAAALALTACGGNDDDPADEPAEAFFTLTEEAKSAECADLLEQLPETVLGRSRTAQDSVGMATWGDPPIYLACGATPTGPTTDACIDVNDVAWVFSETPEHYRFLTYGRTPAVEVQVPTSVERTQATGALVDLSEAVAPLEQTERRCYDAADSAPSASPS</sequence>
<dbReference type="Pfam" id="PF12028">
    <property type="entry name" value="DUF3515"/>
    <property type="match status" value="1"/>
</dbReference>
<evidence type="ECO:0000313" key="3">
    <source>
        <dbReference type="Proteomes" id="UP001138997"/>
    </source>
</evidence>
<evidence type="ECO:0000313" key="2">
    <source>
        <dbReference type="EMBL" id="MCD5313750.1"/>
    </source>
</evidence>
<feature type="chain" id="PRO_5040875215" evidence="1">
    <location>
        <begin position="38"/>
        <end position="186"/>
    </location>
</feature>
<name>A0A9X1SWA6_9ACTN</name>
<dbReference type="AlphaFoldDB" id="A0A9X1SWA6"/>
<comment type="caution">
    <text evidence="2">The sequence shown here is derived from an EMBL/GenBank/DDBJ whole genome shotgun (WGS) entry which is preliminary data.</text>
</comment>
<dbReference type="RefSeq" id="WP_231445266.1">
    <property type="nucleotide sequence ID" value="NZ_JAJOMB010000013.1"/>
</dbReference>
<organism evidence="2 3">
    <name type="scientific">Kineosporia babensis</name>
    <dbReference type="NCBI Taxonomy" id="499548"/>
    <lineage>
        <taxon>Bacteria</taxon>
        <taxon>Bacillati</taxon>
        <taxon>Actinomycetota</taxon>
        <taxon>Actinomycetes</taxon>
        <taxon>Kineosporiales</taxon>
        <taxon>Kineosporiaceae</taxon>
        <taxon>Kineosporia</taxon>
    </lineage>
</organism>
<dbReference type="EMBL" id="JAJOMB010000013">
    <property type="protein sequence ID" value="MCD5313750.1"/>
    <property type="molecule type" value="Genomic_DNA"/>
</dbReference>
<feature type="signal peptide" evidence="1">
    <location>
        <begin position="1"/>
        <end position="37"/>
    </location>
</feature>